<dbReference type="EMBL" id="GBRD01005518">
    <property type="protein sequence ID" value="JAG60303.1"/>
    <property type="molecule type" value="Transcribed_RNA"/>
</dbReference>
<feature type="non-terminal residue" evidence="3">
    <location>
        <position position="1"/>
    </location>
</feature>
<evidence type="ECO:0000313" key="3">
    <source>
        <dbReference type="EMBL" id="JAG60303.1"/>
    </source>
</evidence>
<evidence type="ECO:0000256" key="2">
    <source>
        <dbReference type="SAM" id="SignalP"/>
    </source>
</evidence>
<keyword evidence="2" id="KW-0732">Signal</keyword>
<reference evidence="3" key="1">
    <citation type="submission" date="2014-09" db="EMBL/GenBank/DDBJ databases">
        <authorList>
            <person name="Magalhaes I.L.F."/>
            <person name="Oliveira U."/>
            <person name="Santos F.R."/>
            <person name="Vidigal T.H.D.A."/>
            <person name="Brescovit A.D."/>
            <person name="Santos A.J."/>
        </authorList>
    </citation>
    <scope>NUCLEOTIDE SEQUENCE</scope>
</reference>
<organism evidence="3">
    <name type="scientific">Lygus hesperus</name>
    <name type="common">Western plant bug</name>
    <dbReference type="NCBI Taxonomy" id="30085"/>
    <lineage>
        <taxon>Eukaryota</taxon>
        <taxon>Metazoa</taxon>
        <taxon>Ecdysozoa</taxon>
        <taxon>Arthropoda</taxon>
        <taxon>Hexapoda</taxon>
        <taxon>Insecta</taxon>
        <taxon>Pterygota</taxon>
        <taxon>Neoptera</taxon>
        <taxon>Paraneoptera</taxon>
        <taxon>Hemiptera</taxon>
        <taxon>Heteroptera</taxon>
        <taxon>Panheteroptera</taxon>
        <taxon>Cimicomorpha</taxon>
        <taxon>Miridae</taxon>
        <taxon>Mirini</taxon>
        <taxon>Lygus</taxon>
    </lineage>
</organism>
<feature type="compositionally biased region" description="Basic and acidic residues" evidence="1">
    <location>
        <begin position="181"/>
        <end position="200"/>
    </location>
</feature>
<name>A0A0K8T444_LYGHE</name>
<feature type="region of interest" description="Disordered" evidence="1">
    <location>
        <begin position="110"/>
        <end position="251"/>
    </location>
</feature>
<feature type="signal peptide" evidence="2">
    <location>
        <begin position="1"/>
        <end position="42"/>
    </location>
</feature>
<evidence type="ECO:0000256" key="1">
    <source>
        <dbReference type="SAM" id="MobiDB-lite"/>
    </source>
</evidence>
<feature type="compositionally biased region" description="Basic and acidic residues" evidence="1">
    <location>
        <begin position="110"/>
        <end position="119"/>
    </location>
</feature>
<feature type="compositionally biased region" description="Basic and acidic residues" evidence="1">
    <location>
        <begin position="212"/>
        <end position="236"/>
    </location>
</feature>
<dbReference type="AlphaFoldDB" id="A0A0K8T444"/>
<feature type="chain" id="PRO_5005519811" evidence="2">
    <location>
        <begin position="43"/>
        <end position="251"/>
    </location>
</feature>
<feature type="compositionally biased region" description="Basic and acidic residues" evidence="1">
    <location>
        <begin position="128"/>
        <end position="164"/>
    </location>
</feature>
<protein>
    <submittedName>
        <fullName evidence="3">Uncharacterized protein</fullName>
    </submittedName>
</protein>
<proteinExistence type="predicted"/>
<sequence length="251" mass="27903">DSKANGPVKVRMMGTPHFRRMWSNMLSGVTILLLGLVAISYSEETPTAVKVSPAEIQAFVDQVAEWGIPPVKKVLGVRRIVKDGKTLTQFVYESDHKTCSVTVLQSKDAEPTSEWKCEDETTTTQKTKGSEKEEVKEKKKEEPENKKGEGKKEAPVNNKKKENPNKSGSNFMQSIFGRLTKANEKKDEGKEGGKKDKKNSESFAQSIFGRLTKKEEPKNKKGEKKEPAKSKKETPKESGIFTHGLIGSVFG</sequence>
<accession>A0A0K8T444</accession>